<feature type="region of interest" description="Disordered" evidence="1">
    <location>
        <begin position="22"/>
        <end position="109"/>
    </location>
</feature>
<accession>A0A3A3FRM9</accession>
<keyword evidence="2" id="KW-0732">Signal</keyword>
<gene>
    <name evidence="3" type="ORF">D3871_00035</name>
</gene>
<keyword evidence="4" id="KW-1185">Reference proteome</keyword>
<feature type="signal peptide" evidence="2">
    <location>
        <begin position="1"/>
        <end position="18"/>
    </location>
</feature>
<dbReference type="RefSeq" id="WP_119767049.1">
    <property type="nucleotide sequence ID" value="NZ_QYUO01000001.1"/>
</dbReference>
<dbReference type="OrthoDB" id="8780340at2"/>
<dbReference type="EMBL" id="QYUO01000001">
    <property type="protein sequence ID" value="RJF97098.1"/>
    <property type="molecule type" value="Genomic_DNA"/>
</dbReference>
<dbReference type="Proteomes" id="UP000265955">
    <property type="component" value="Unassembled WGS sequence"/>
</dbReference>
<feature type="chain" id="PRO_5017429889" description="Lipoprotein-attachment site-containing protein" evidence="2">
    <location>
        <begin position="19"/>
        <end position="109"/>
    </location>
</feature>
<feature type="compositionally biased region" description="Polar residues" evidence="1">
    <location>
        <begin position="61"/>
        <end position="109"/>
    </location>
</feature>
<dbReference type="PROSITE" id="PS51257">
    <property type="entry name" value="PROKAR_LIPOPROTEIN"/>
    <property type="match status" value="1"/>
</dbReference>
<comment type="caution">
    <text evidence="3">The sequence shown here is derived from an EMBL/GenBank/DDBJ whole genome shotgun (WGS) entry which is preliminary data.</text>
</comment>
<evidence type="ECO:0000313" key="3">
    <source>
        <dbReference type="EMBL" id="RJF97098.1"/>
    </source>
</evidence>
<evidence type="ECO:0000313" key="4">
    <source>
        <dbReference type="Proteomes" id="UP000265955"/>
    </source>
</evidence>
<reference evidence="4" key="1">
    <citation type="submission" date="2018-09" db="EMBL/GenBank/DDBJ databases">
        <authorList>
            <person name="Zhu H."/>
        </authorList>
    </citation>
    <scope>NUCLEOTIDE SEQUENCE [LARGE SCALE GENOMIC DNA]</scope>
    <source>
        <strain evidence="4">K1R23-30</strain>
    </source>
</reference>
<feature type="compositionally biased region" description="Low complexity" evidence="1">
    <location>
        <begin position="22"/>
        <end position="37"/>
    </location>
</feature>
<proteinExistence type="predicted"/>
<dbReference type="AlphaFoldDB" id="A0A3A3FRM9"/>
<protein>
    <recommendedName>
        <fullName evidence="5">Lipoprotein-attachment site-containing protein</fullName>
    </recommendedName>
</protein>
<evidence type="ECO:0008006" key="5">
    <source>
        <dbReference type="Google" id="ProtNLM"/>
    </source>
</evidence>
<sequence length="109" mass="11108">MKTMSKLMFASVALLLFAGCQKTPEPKTSTAPASTSSGSVALPPNQMPSSDGAMQPKVATAPSSGDANTPTQANPQTLTKGQETTTLPHSGQVNNHSVPNTTGPASEKK</sequence>
<name>A0A3A3FRM9_9BURK</name>
<evidence type="ECO:0000256" key="1">
    <source>
        <dbReference type="SAM" id="MobiDB-lite"/>
    </source>
</evidence>
<evidence type="ECO:0000256" key="2">
    <source>
        <dbReference type="SAM" id="SignalP"/>
    </source>
</evidence>
<organism evidence="3 4">
    <name type="scientific">Noviherbaspirillum saxi</name>
    <dbReference type="NCBI Taxonomy" id="2320863"/>
    <lineage>
        <taxon>Bacteria</taxon>
        <taxon>Pseudomonadati</taxon>
        <taxon>Pseudomonadota</taxon>
        <taxon>Betaproteobacteria</taxon>
        <taxon>Burkholderiales</taxon>
        <taxon>Oxalobacteraceae</taxon>
        <taxon>Noviherbaspirillum</taxon>
    </lineage>
</organism>